<gene>
    <name evidence="1" type="ORF">R5A26_41650</name>
</gene>
<comment type="caution">
    <text evidence="1">The sequence shown here is derived from an EMBL/GenBank/DDBJ whole genome shotgun (WGS) entry which is preliminary data.</text>
</comment>
<dbReference type="EC" id="3.1.3.-" evidence="1"/>
<dbReference type="SUPFAM" id="SSF53254">
    <property type="entry name" value="Phosphoglycerate mutase-like"/>
    <property type="match status" value="1"/>
</dbReference>
<keyword evidence="2" id="KW-1185">Reference proteome</keyword>
<dbReference type="Proteomes" id="UP001187346">
    <property type="component" value="Unassembled WGS sequence"/>
</dbReference>
<dbReference type="SMART" id="SM00855">
    <property type="entry name" value="PGAM"/>
    <property type="match status" value="1"/>
</dbReference>
<name>A0ABU4FR23_9ACTN</name>
<dbReference type="Gene3D" id="3.40.50.1240">
    <property type="entry name" value="Phosphoglycerate mutase-like"/>
    <property type="match status" value="1"/>
</dbReference>
<evidence type="ECO:0000313" key="2">
    <source>
        <dbReference type="Proteomes" id="UP001187346"/>
    </source>
</evidence>
<organism evidence="1 2">
    <name type="scientific">Streptomyces prunicolor</name>
    <dbReference type="NCBI Taxonomy" id="67348"/>
    <lineage>
        <taxon>Bacteria</taxon>
        <taxon>Bacillati</taxon>
        <taxon>Actinomycetota</taxon>
        <taxon>Actinomycetes</taxon>
        <taxon>Kitasatosporales</taxon>
        <taxon>Streptomycetaceae</taxon>
        <taxon>Streptomyces</taxon>
    </lineage>
</organism>
<dbReference type="Pfam" id="PF00300">
    <property type="entry name" value="His_Phos_1"/>
    <property type="match status" value="1"/>
</dbReference>
<keyword evidence="1" id="KW-0378">Hydrolase</keyword>
<dbReference type="GO" id="GO:0016787">
    <property type="term" value="F:hydrolase activity"/>
    <property type="evidence" value="ECO:0007669"/>
    <property type="project" value="UniProtKB-KW"/>
</dbReference>
<dbReference type="InterPro" id="IPR029033">
    <property type="entry name" value="His_PPase_superfam"/>
</dbReference>
<reference evidence="1 2" key="1">
    <citation type="submission" date="2023-10" db="EMBL/GenBank/DDBJ databases">
        <title>Characterization of rhizosphere-enriched actinobacteria from wheat plants lab-grown on chernevaya soil.</title>
        <authorList>
            <person name="Tikhonova E.N."/>
            <person name="Konopkin A."/>
            <person name="Kravchenko I.K."/>
        </authorList>
    </citation>
    <scope>NUCLEOTIDE SEQUENCE [LARGE SCALE GENOMIC DNA]</scope>
    <source>
        <strain evidence="1 2">RR29</strain>
    </source>
</reference>
<evidence type="ECO:0000313" key="1">
    <source>
        <dbReference type="EMBL" id="MDV7222458.1"/>
    </source>
</evidence>
<dbReference type="InterPro" id="IPR013078">
    <property type="entry name" value="His_Pase_superF_clade-1"/>
</dbReference>
<dbReference type="RefSeq" id="WP_317775281.1">
    <property type="nucleotide sequence ID" value="NZ_JAWMAJ010000228.1"/>
</dbReference>
<sequence length="192" mass="20466">MTSRITLISPAMNRSLRETRFDDGSPLDPSGAARAESVAGSLRSVDRVLVSPTVRCRETASALGLAGVAEAELAGLDMGRWRGLTLDEVMAREPDAVMAWLTDPDAVPHGGESVRGLCERAARWLDGAAEFEGGTLAVVEQEFVRAVAVTVLDAPGSAFWRLDVAPLTATELSGRAGRWNLRLGRELGAEDH</sequence>
<accession>A0ABU4FR23</accession>
<dbReference type="EMBL" id="JAWMAJ010000228">
    <property type="protein sequence ID" value="MDV7222458.1"/>
    <property type="molecule type" value="Genomic_DNA"/>
</dbReference>
<proteinExistence type="predicted"/>
<protein>
    <submittedName>
        <fullName evidence="1">Histidine phosphatase family protein</fullName>
        <ecNumber evidence="1">3.1.3.-</ecNumber>
    </submittedName>
</protein>